<dbReference type="InterPro" id="IPR008523">
    <property type="entry name" value="DUF805"/>
</dbReference>
<feature type="transmembrane region" description="Helical" evidence="1">
    <location>
        <begin position="149"/>
        <end position="169"/>
    </location>
</feature>
<protein>
    <recommendedName>
        <fullName evidence="4">DUF805 domain-containing protein</fullName>
    </recommendedName>
</protein>
<evidence type="ECO:0008006" key="4">
    <source>
        <dbReference type="Google" id="ProtNLM"/>
    </source>
</evidence>
<organism evidence="2 3">
    <name type="scientific">Akkermansia biwaensis</name>
    <dbReference type="NCBI Taxonomy" id="2946555"/>
    <lineage>
        <taxon>Bacteria</taxon>
        <taxon>Pseudomonadati</taxon>
        <taxon>Verrucomicrobiota</taxon>
        <taxon>Verrucomicrobiia</taxon>
        <taxon>Verrucomicrobiales</taxon>
        <taxon>Akkermansiaceae</taxon>
        <taxon>Akkermansia</taxon>
    </lineage>
</organism>
<reference evidence="2" key="1">
    <citation type="submission" date="2022-06" db="EMBL/GenBank/DDBJ databases">
        <title>Akkermansia biwalacus sp. nov., an anaerobic mucin-degrading bacterium isolated from human intestine.</title>
        <authorList>
            <person name="Kobayashi Y."/>
            <person name="Inoue S."/>
            <person name="Kawahara T."/>
            <person name="Kohda N."/>
        </authorList>
    </citation>
    <scope>NUCLEOTIDE SEQUENCE</scope>
    <source>
        <strain evidence="2">WON2089</strain>
    </source>
</reference>
<dbReference type="Pfam" id="PF05656">
    <property type="entry name" value="DUF805"/>
    <property type="match status" value="1"/>
</dbReference>
<sequence>MNAPTRPSLWQNFILCLTKKYADFSGKSSRREFWGFNLFLFLGALFFSFAGTILTLASLPWKELLATDNQEVFHAIAQEHFMYFIITMQVVFLAIYLPFWSAIIRRLRDAGFHTAWGYGYMALGIAGLIKWMVFDRFRYSMDGSMDTTTLFLAVVGNVWFLLIVILACFPSRPEPEKLPEQ</sequence>
<keyword evidence="1" id="KW-0812">Transmembrane</keyword>
<evidence type="ECO:0000256" key="1">
    <source>
        <dbReference type="SAM" id="Phobius"/>
    </source>
</evidence>
<keyword evidence="1" id="KW-0472">Membrane</keyword>
<name>A0ABN6QLI4_9BACT</name>
<feature type="transmembrane region" description="Helical" evidence="1">
    <location>
        <begin position="38"/>
        <end position="61"/>
    </location>
</feature>
<gene>
    <name evidence="2" type="ORF">Abiwalacus_16760</name>
</gene>
<evidence type="ECO:0000313" key="2">
    <source>
        <dbReference type="EMBL" id="BDL44102.1"/>
    </source>
</evidence>
<accession>A0ABN6QLI4</accession>
<dbReference type="Proteomes" id="UP001062263">
    <property type="component" value="Chromosome"/>
</dbReference>
<evidence type="ECO:0000313" key="3">
    <source>
        <dbReference type="Proteomes" id="UP001062263"/>
    </source>
</evidence>
<keyword evidence="1" id="KW-1133">Transmembrane helix</keyword>
<feature type="transmembrane region" description="Helical" evidence="1">
    <location>
        <begin position="81"/>
        <end position="103"/>
    </location>
</feature>
<proteinExistence type="predicted"/>
<feature type="transmembrane region" description="Helical" evidence="1">
    <location>
        <begin position="115"/>
        <end position="134"/>
    </location>
</feature>
<keyword evidence="3" id="KW-1185">Reference proteome</keyword>
<dbReference type="EMBL" id="AP025943">
    <property type="protein sequence ID" value="BDL44102.1"/>
    <property type="molecule type" value="Genomic_DNA"/>
</dbReference>